<feature type="domain" description="FHA" evidence="2">
    <location>
        <begin position="74"/>
        <end position="131"/>
    </location>
</feature>
<dbReference type="PANTHER" id="PTHR23106:SF24">
    <property type="entry name" value="ANGIOGENIC FACTOR WITH G PATCH AND FHA DOMAINS 1"/>
    <property type="match status" value="1"/>
</dbReference>
<feature type="compositionally biased region" description="Basic and acidic residues" evidence="1">
    <location>
        <begin position="390"/>
        <end position="399"/>
    </location>
</feature>
<dbReference type="PROSITE" id="PS50174">
    <property type="entry name" value="G_PATCH"/>
    <property type="match status" value="1"/>
</dbReference>
<dbReference type="AlphaFoldDB" id="A0A166UIQ1"/>
<accession>A0A166UIQ1</accession>
<feature type="region of interest" description="Disordered" evidence="1">
    <location>
        <begin position="265"/>
        <end position="299"/>
    </location>
</feature>
<evidence type="ECO:0000313" key="5">
    <source>
        <dbReference type="Proteomes" id="UP000076532"/>
    </source>
</evidence>
<keyword evidence="5" id="KW-1185">Reference proteome</keyword>
<dbReference type="PANTHER" id="PTHR23106">
    <property type="entry name" value="ANGIOGENIC FACTOR WITH G PATCH AND FHA DOMAINS 1"/>
    <property type="match status" value="1"/>
</dbReference>
<dbReference type="Pfam" id="PF00498">
    <property type="entry name" value="FHA"/>
    <property type="match status" value="1"/>
</dbReference>
<dbReference type="InterPro" id="IPR000467">
    <property type="entry name" value="G_patch_dom"/>
</dbReference>
<dbReference type="SMART" id="SM00443">
    <property type="entry name" value="G_patch"/>
    <property type="match status" value="1"/>
</dbReference>
<dbReference type="GO" id="GO:0003676">
    <property type="term" value="F:nucleic acid binding"/>
    <property type="evidence" value="ECO:0007669"/>
    <property type="project" value="InterPro"/>
</dbReference>
<feature type="region of interest" description="Disordered" evidence="1">
    <location>
        <begin position="376"/>
        <end position="399"/>
    </location>
</feature>
<feature type="compositionally biased region" description="Pro residues" evidence="1">
    <location>
        <begin position="269"/>
        <end position="279"/>
    </location>
</feature>
<feature type="domain" description="G-patch" evidence="3">
    <location>
        <begin position="315"/>
        <end position="371"/>
    </location>
</feature>
<evidence type="ECO:0000259" key="3">
    <source>
        <dbReference type="PROSITE" id="PS50174"/>
    </source>
</evidence>
<dbReference type="EMBL" id="KV417488">
    <property type="protein sequence ID" value="KZP31728.1"/>
    <property type="molecule type" value="Genomic_DNA"/>
</dbReference>
<organism evidence="4 5">
    <name type="scientific">Athelia psychrophila</name>
    <dbReference type="NCBI Taxonomy" id="1759441"/>
    <lineage>
        <taxon>Eukaryota</taxon>
        <taxon>Fungi</taxon>
        <taxon>Dikarya</taxon>
        <taxon>Basidiomycota</taxon>
        <taxon>Agaricomycotina</taxon>
        <taxon>Agaricomycetes</taxon>
        <taxon>Agaricomycetidae</taxon>
        <taxon>Atheliales</taxon>
        <taxon>Atheliaceae</taxon>
        <taxon>Athelia</taxon>
    </lineage>
</organism>
<dbReference type="OrthoDB" id="21470at2759"/>
<dbReference type="STRING" id="436010.A0A166UIQ1"/>
<name>A0A166UIQ1_9AGAM</name>
<dbReference type="Proteomes" id="UP000076532">
    <property type="component" value="Unassembled WGS sequence"/>
</dbReference>
<dbReference type="PROSITE" id="PS50006">
    <property type="entry name" value="FHA_DOMAIN"/>
    <property type="match status" value="1"/>
</dbReference>
<feature type="region of interest" description="Disordered" evidence="1">
    <location>
        <begin position="197"/>
        <end position="223"/>
    </location>
</feature>
<dbReference type="Pfam" id="PF01585">
    <property type="entry name" value="G-patch"/>
    <property type="match status" value="1"/>
</dbReference>
<dbReference type="InterPro" id="IPR000253">
    <property type="entry name" value="FHA_dom"/>
</dbReference>
<protein>
    <recommendedName>
        <fullName evidence="6">G-patch domain-containing protein</fullName>
    </recommendedName>
</protein>
<evidence type="ECO:0000259" key="2">
    <source>
        <dbReference type="PROSITE" id="PS50006"/>
    </source>
</evidence>
<sequence length="399" mass="43516">MEEGELPTDYDTALEWPGEELAFSQAEDVYDNSYSLDPPKVKAAKHTILRLLVSKTAILPRKQQLVDPVDHTELQFGRDVPPPGCDTPRIRLKEMEVSKLHATVYWDKKLQVWGVVDHGSMHGTFVKSEVGGSSSQSTLDGEQRGIRLSTSRVASIPRTLRHLDLLSIGSTTFLIHIHESRLTCDKCSTGSATEVPLSVASENTREPTKRSSEAAGLDQGAPVDHKKALKMLKYNLISKRSPHATDPPTVDTPYVDRAARRRVQQPGANIPPPGLPYPPQISSSPFRPHKPNPDRPSDMYMPPVSVSAAPIALSNTNIGHRLLQKQGWQPGETLGQIADVPANGTGERTSLLEPIRVSANMGRAGIGMSQGAFSAAPMPDSNVKKSAMQKRWDSIKEGG</sequence>
<reference evidence="4 5" key="1">
    <citation type="journal article" date="2016" name="Mol. Biol. Evol.">
        <title>Comparative Genomics of Early-Diverging Mushroom-Forming Fungi Provides Insights into the Origins of Lignocellulose Decay Capabilities.</title>
        <authorList>
            <person name="Nagy L.G."/>
            <person name="Riley R."/>
            <person name="Tritt A."/>
            <person name="Adam C."/>
            <person name="Daum C."/>
            <person name="Floudas D."/>
            <person name="Sun H."/>
            <person name="Yadav J.S."/>
            <person name="Pangilinan J."/>
            <person name="Larsson K.H."/>
            <person name="Matsuura K."/>
            <person name="Barry K."/>
            <person name="Labutti K."/>
            <person name="Kuo R."/>
            <person name="Ohm R.A."/>
            <person name="Bhattacharya S.S."/>
            <person name="Shirouzu T."/>
            <person name="Yoshinaga Y."/>
            <person name="Martin F.M."/>
            <person name="Grigoriev I.V."/>
            <person name="Hibbett D.S."/>
        </authorList>
    </citation>
    <scope>NUCLEOTIDE SEQUENCE [LARGE SCALE GENOMIC DNA]</scope>
    <source>
        <strain evidence="4 5">CBS 109695</strain>
    </source>
</reference>
<feature type="compositionally biased region" description="Basic and acidic residues" evidence="1">
    <location>
        <begin position="203"/>
        <end position="212"/>
    </location>
</feature>
<evidence type="ECO:0008006" key="6">
    <source>
        <dbReference type="Google" id="ProtNLM"/>
    </source>
</evidence>
<dbReference type="Gene3D" id="2.60.200.20">
    <property type="match status" value="1"/>
</dbReference>
<dbReference type="InterPro" id="IPR008984">
    <property type="entry name" value="SMAD_FHA_dom_sf"/>
</dbReference>
<evidence type="ECO:0000313" key="4">
    <source>
        <dbReference type="EMBL" id="KZP31728.1"/>
    </source>
</evidence>
<proteinExistence type="predicted"/>
<dbReference type="InterPro" id="IPR053027">
    <property type="entry name" value="AGGF1"/>
</dbReference>
<gene>
    <name evidence="4" type="ORF">FIBSPDRAFT_775752</name>
</gene>
<evidence type="ECO:0000256" key="1">
    <source>
        <dbReference type="SAM" id="MobiDB-lite"/>
    </source>
</evidence>
<dbReference type="SUPFAM" id="SSF49879">
    <property type="entry name" value="SMAD/FHA domain"/>
    <property type="match status" value="1"/>
</dbReference>